<sequence length="194" mass="23017">MTNYPNEISTLNSCRASRKCRTPNSQPKFAIESEEDASGDLSRRRVGHQYFSCTHRGLEVREQVCPYHRPGALVVILLPSATTHPYGLLVRWRRRYGRGSSWRRWRLWGWRWREEGGGGRRRTWRAVEDGRRRLALAAPGRARWRLAAPGRARRRLEHRRLGGWARWRLAAMDQWLRALDQRLAHERYEHRTSI</sequence>
<evidence type="ECO:0000313" key="1">
    <source>
        <dbReference type="EMBL" id="ACN35954.1"/>
    </source>
</evidence>
<dbReference type="GeneID" id="111590836"/>
<proteinExistence type="evidence at transcript level"/>
<name>C0PL88_MAIZE</name>
<dbReference type="RefSeq" id="XP_023157468.1">
    <property type="nucleotide sequence ID" value="XM_023301700.1"/>
</dbReference>
<reference evidence="1" key="2">
    <citation type="submission" date="2012-06" db="EMBL/GenBank/DDBJ databases">
        <authorList>
            <person name="Yu Y."/>
            <person name="Currie J."/>
            <person name="Lomeli R."/>
            <person name="Angelova A."/>
            <person name="Collura K."/>
            <person name="Wissotski M."/>
            <person name="Campos D."/>
            <person name="Kudrna D."/>
            <person name="Golser W."/>
            <person name="Ashely E."/>
            <person name="Descour A."/>
            <person name="Fernandes J."/>
            <person name="Soderlund C."/>
            <person name="Walbot V."/>
        </authorList>
    </citation>
    <scope>NUCLEOTIDE SEQUENCE</scope>
    <source>
        <strain evidence="1">B73</strain>
    </source>
</reference>
<reference evidence="1" key="1">
    <citation type="journal article" date="2009" name="PLoS Genet.">
        <title>Sequencing, mapping, and analysis of 27,455 maize full-length cDNAs.</title>
        <authorList>
            <person name="Soderlund C."/>
            <person name="Descour A."/>
            <person name="Kudrna D."/>
            <person name="Bomhoff M."/>
            <person name="Boyd L."/>
            <person name="Currie J."/>
            <person name="Angelova A."/>
            <person name="Collura K."/>
            <person name="Wissotski M."/>
            <person name="Ashley E."/>
            <person name="Morrow D."/>
            <person name="Fernandes J."/>
            <person name="Walbot V."/>
            <person name="Yu Y."/>
        </authorList>
    </citation>
    <scope>NUCLEOTIDE SEQUENCE</scope>
    <source>
        <strain evidence="1">B73</strain>
    </source>
</reference>
<protein>
    <submittedName>
        <fullName evidence="1">Uncharacterized protein</fullName>
    </submittedName>
</protein>
<organism evidence="1">
    <name type="scientific">Zea mays</name>
    <name type="common">Maize</name>
    <dbReference type="NCBI Taxonomy" id="4577"/>
    <lineage>
        <taxon>Eukaryota</taxon>
        <taxon>Viridiplantae</taxon>
        <taxon>Streptophyta</taxon>
        <taxon>Embryophyta</taxon>
        <taxon>Tracheophyta</taxon>
        <taxon>Spermatophyta</taxon>
        <taxon>Magnoliopsida</taxon>
        <taxon>Liliopsida</taxon>
        <taxon>Poales</taxon>
        <taxon>Poaceae</taxon>
        <taxon>PACMAD clade</taxon>
        <taxon>Panicoideae</taxon>
        <taxon>Andropogonodae</taxon>
        <taxon>Andropogoneae</taxon>
        <taxon>Tripsacinae</taxon>
        <taxon>Zea</taxon>
    </lineage>
</organism>
<dbReference type="AlphaFoldDB" id="C0PL88"/>
<accession>C0PL88</accession>
<dbReference type="KEGG" id="zma:111590836"/>
<dbReference type="EMBL" id="BT069057">
    <property type="protein sequence ID" value="ACN35954.1"/>
    <property type="molecule type" value="mRNA"/>
</dbReference>